<feature type="transmembrane region" description="Helical" evidence="2">
    <location>
        <begin position="241"/>
        <end position="262"/>
    </location>
</feature>
<sequence length="1070" mass="115641">MSGFTSLTILALLVTAFVLVLQHRRKVADLELLTARLRKEVDSIQQRLRALEGQAEAPAATSVVAVAPAEPASVAPVAVPAPMPPPTPAPVPQAAAIKVAEVAQAAPAAAPAPAAPVPPKPAPPIPARPAPAVPNTPSWIAHPDGLVAKAKNWLFTGNLVAKLGLLILFLGVSFLLKYVSAQVTLPIELRLAGIALADIALLAWAWRIRLSRPGISLPLQGTALAILMLVTFGAFRLYELIPAGLAFAVLFVLTAFTCLLAVLQNAVWLAVFGIVGGFAVPLLVSTGSGNHIGLFSYYALLNAGVFAIALKRAWRVLNVLSFGFTFVVATTWGLLRYTPEHYLSTQLFLILFVLFYVGIAIAYCARQAPRLKHYVDGTLVFGTPLAAMGLQYGLVQHFHFGLAFSALIAGLGYTGLAVALWRRAGFKLLAEAFLALGIVFGTLAIPFALDGRWTSAAWALEGAGIVWVGLRQRQTLAWAFGLLVQGGAWIAFLIAMQELDTAAALHANIWLGCALLAAAALVMAYNFRRHASHLHPEFMSSLSVLFLTAAAAWLLGGIWSEILLRTDATTQLNLLTVSALAVAALLAALARREQWHAPRALLLAVQVLAGMVMLSRASWAWDQHPASLFDGSFLSALLLGAAAFASARFLALRARGGDELLALAARPLLVWSGLLWFAAILVPLVSWLLRLIDGDLELQPHAGEHWLALYLIAVCVTTPAFAILARRLDWPQLRWFTVATWLGLGLWSANMLLALYLRDYLPTGLSWLALASALAAGEYLLLAWPQAGWQLGLRAQRLLHTLRTAAPWLMLWPVGAMHVNAWLAQHEDRISPAWARYLPAWAMMLVLALLIRRCRAGAWPVAPIAEWYQRTLIPLGALWSLLLIAAWNIFDDGAMAPLPYLPLLNPLDLSTGFAILLAIASYRLLPAKQLPLPALWQARLPAVAACCVYLWFNLMLLRTVSHYVGVPYTFDAMLASQFVQAMLSLVWSITALLLMRHAARHQRRQQWSMGAVLLGLVVLKLFLIDLSNVGGIERIISFVGVGLLMVLIGYLAPFPKAAAPAPAEPQQGAA</sequence>
<reference evidence="3 4" key="1">
    <citation type="submission" date="2023-08" db="EMBL/GenBank/DDBJ databases">
        <title>Draft genome sequence of Janthinobacterium lividum.</title>
        <authorList>
            <person name="Chun B.H."/>
            <person name="Lee Y."/>
        </authorList>
    </citation>
    <scope>NUCLEOTIDE SEQUENCE [LARGE SCALE GENOMIC DNA]</scope>
    <source>
        <strain evidence="3 4">AMJK</strain>
    </source>
</reference>
<name>A0ABU0XZC0_9BURK</name>
<evidence type="ECO:0000313" key="4">
    <source>
        <dbReference type="Proteomes" id="UP001237592"/>
    </source>
</evidence>
<feature type="transmembrane region" description="Helical" evidence="2">
    <location>
        <begin position="736"/>
        <end position="758"/>
    </location>
</feature>
<feature type="transmembrane region" description="Helical" evidence="2">
    <location>
        <begin position="972"/>
        <end position="995"/>
    </location>
</feature>
<feature type="transmembrane region" description="Helical" evidence="2">
    <location>
        <begin position="872"/>
        <end position="890"/>
    </location>
</feature>
<feature type="transmembrane region" description="Helical" evidence="2">
    <location>
        <begin position="571"/>
        <end position="589"/>
    </location>
</feature>
<feature type="transmembrane region" description="Helical" evidence="2">
    <location>
        <begin position="902"/>
        <end position="922"/>
    </location>
</feature>
<feature type="transmembrane region" description="Helical" evidence="2">
    <location>
        <begin position="1035"/>
        <end position="1052"/>
    </location>
</feature>
<feature type="transmembrane region" description="Helical" evidence="2">
    <location>
        <begin position="377"/>
        <end position="394"/>
    </location>
</feature>
<evidence type="ECO:0000256" key="2">
    <source>
        <dbReference type="SAM" id="Phobius"/>
    </source>
</evidence>
<proteinExistence type="predicted"/>
<dbReference type="InterPro" id="IPR019286">
    <property type="entry name" value="DUF2339_TM"/>
</dbReference>
<feature type="coiled-coil region" evidence="1">
    <location>
        <begin position="27"/>
        <end position="54"/>
    </location>
</feature>
<feature type="transmembrane region" description="Helical" evidence="2">
    <location>
        <begin position="453"/>
        <end position="470"/>
    </location>
</feature>
<feature type="transmembrane region" description="Helical" evidence="2">
    <location>
        <begin position="764"/>
        <end position="784"/>
    </location>
</feature>
<feature type="transmembrane region" description="Helical" evidence="2">
    <location>
        <begin position="6"/>
        <end position="22"/>
    </location>
</feature>
<dbReference type="Proteomes" id="UP001237592">
    <property type="component" value="Unassembled WGS sequence"/>
</dbReference>
<feature type="transmembrane region" description="Helical" evidence="2">
    <location>
        <begin position="347"/>
        <end position="365"/>
    </location>
</feature>
<feature type="transmembrane region" description="Helical" evidence="2">
    <location>
        <begin position="477"/>
        <end position="495"/>
    </location>
</feature>
<feature type="transmembrane region" description="Helical" evidence="2">
    <location>
        <begin position="805"/>
        <end position="822"/>
    </location>
</feature>
<keyword evidence="4" id="KW-1185">Reference proteome</keyword>
<dbReference type="EMBL" id="JAVFKP010000007">
    <property type="protein sequence ID" value="MDQ4628932.1"/>
    <property type="molecule type" value="Genomic_DNA"/>
</dbReference>
<feature type="transmembrane region" description="Helical" evidence="2">
    <location>
        <begin position="267"/>
        <end position="286"/>
    </location>
</feature>
<feature type="transmembrane region" description="Helical" evidence="2">
    <location>
        <begin position="400"/>
        <end position="421"/>
    </location>
</feature>
<protein>
    <submittedName>
        <fullName evidence="3">DUF2339 domain-containing protein</fullName>
    </submittedName>
</protein>
<feature type="transmembrane region" description="Helical" evidence="2">
    <location>
        <begin position="507"/>
        <end position="527"/>
    </location>
</feature>
<feature type="transmembrane region" description="Helical" evidence="2">
    <location>
        <begin position="215"/>
        <end position="235"/>
    </location>
</feature>
<feature type="transmembrane region" description="Helical" evidence="2">
    <location>
        <begin position="1007"/>
        <end position="1023"/>
    </location>
</feature>
<feature type="transmembrane region" description="Helical" evidence="2">
    <location>
        <begin position="705"/>
        <end position="724"/>
    </location>
</feature>
<feature type="transmembrane region" description="Helical" evidence="2">
    <location>
        <begin position="428"/>
        <end position="447"/>
    </location>
</feature>
<dbReference type="PANTHER" id="PTHR38434:SF1">
    <property type="entry name" value="BLL2549 PROTEIN"/>
    <property type="match status" value="1"/>
</dbReference>
<comment type="caution">
    <text evidence="3">The sequence shown here is derived from an EMBL/GenBank/DDBJ whole genome shotgun (WGS) entry which is preliminary data.</text>
</comment>
<feature type="transmembrane region" description="Helical" evidence="2">
    <location>
        <begin position="317"/>
        <end position="335"/>
    </location>
</feature>
<keyword evidence="2" id="KW-1133">Transmembrane helix</keyword>
<feature type="transmembrane region" description="Helical" evidence="2">
    <location>
        <begin position="191"/>
        <end position="208"/>
    </location>
</feature>
<organism evidence="3 4">
    <name type="scientific">Janthinobacterium lividum</name>
    <dbReference type="NCBI Taxonomy" id="29581"/>
    <lineage>
        <taxon>Bacteria</taxon>
        <taxon>Pseudomonadati</taxon>
        <taxon>Pseudomonadota</taxon>
        <taxon>Betaproteobacteria</taxon>
        <taxon>Burkholderiales</taxon>
        <taxon>Oxalobacteraceae</taxon>
        <taxon>Janthinobacterium</taxon>
    </lineage>
</organism>
<dbReference type="PANTHER" id="PTHR38434">
    <property type="entry name" value="BLL2549 PROTEIN"/>
    <property type="match status" value="1"/>
</dbReference>
<feature type="transmembrane region" description="Helical" evidence="2">
    <location>
        <begin position="539"/>
        <end position="559"/>
    </location>
</feature>
<feature type="transmembrane region" description="Helical" evidence="2">
    <location>
        <begin position="292"/>
        <end position="310"/>
    </location>
</feature>
<feature type="transmembrane region" description="Helical" evidence="2">
    <location>
        <begin position="934"/>
        <end position="952"/>
    </location>
</feature>
<accession>A0ABU0XZC0</accession>
<keyword evidence="2" id="KW-0812">Transmembrane</keyword>
<keyword evidence="2" id="KW-0472">Membrane</keyword>
<evidence type="ECO:0000313" key="3">
    <source>
        <dbReference type="EMBL" id="MDQ4628932.1"/>
    </source>
</evidence>
<feature type="transmembrane region" description="Helical" evidence="2">
    <location>
        <begin position="601"/>
        <end position="621"/>
    </location>
</feature>
<feature type="transmembrane region" description="Helical" evidence="2">
    <location>
        <begin position="633"/>
        <end position="651"/>
    </location>
</feature>
<dbReference type="RefSeq" id="WP_307780397.1">
    <property type="nucleotide sequence ID" value="NZ_JAVFKP010000007.1"/>
</dbReference>
<evidence type="ECO:0000256" key="1">
    <source>
        <dbReference type="SAM" id="Coils"/>
    </source>
</evidence>
<dbReference type="Pfam" id="PF10101">
    <property type="entry name" value="DUF2339"/>
    <property type="match status" value="1"/>
</dbReference>
<keyword evidence="1" id="KW-0175">Coiled coil</keyword>
<gene>
    <name evidence="3" type="ORF">RB624_23900</name>
</gene>
<feature type="transmembrane region" description="Helical" evidence="2">
    <location>
        <begin position="663"/>
        <end position="685"/>
    </location>
</feature>
<feature type="transmembrane region" description="Helical" evidence="2">
    <location>
        <begin position="159"/>
        <end position="179"/>
    </location>
</feature>
<feature type="transmembrane region" description="Helical" evidence="2">
    <location>
        <begin position="834"/>
        <end position="851"/>
    </location>
</feature>